<dbReference type="EMBL" id="CP034348">
    <property type="protein sequence ID" value="QGX98609.1"/>
    <property type="molecule type" value="Genomic_DNA"/>
</dbReference>
<protein>
    <submittedName>
        <fullName evidence="1">Uncharacterized protein</fullName>
    </submittedName>
</protein>
<dbReference type="AlphaFoldDB" id="A0A6I6INI4"/>
<organism evidence="1 2">
    <name type="scientific">Roseovarius faecimaris</name>
    <dbReference type="NCBI Taxonomy" id="2494550"/>
    <lineage>
        <taxon>Bacteria</taxon>
        <taxon>Pseudomonadati</taxon>
        <taxon>Pseudomonadota</taxon>
        <taxon>Alphaproteobacteria</taxon>
        <taxon>Rhodobacterales</taxon>
        <taxon>Roseobacteraceae</taxon>
        <taxon>Roseovarius</taxon>
    </lineage>
</organism>
<dbReference type="Proteomes" id="UP000428330">
    <property type="component" value="Chromosome"/>
</dbReference>
<accession>A0A6I6INI4</accession>
<proteinExistence type="predicted"/>
<sequence>MHNIFDKVEGNIVSICIDLFTIEIRYLHAPSQAEAGIVIKHSVVWAETQENWGDVRISDVQKKMIGQFLSGLSVYPGGARFLVGSNPVEVIQDGPTEYLEIWWNGDGLPARQYI</sequence>
<evidence type="ECO:0000313" key="2">
    <source>
        <dbReference type="Proteomes" id="UP000428330"/>
    </source>
</evidence>
<evidence type="ECO:0000313" key="1">
    <source>
        <dbReference type="EMBL" id="QGX98609.1"/>
    </source>
</evidence>
<dbReference type="KEGG" id="rom:EI983_10100"/>
<dbReference type="RefSeq" id="WP_157707291.1">
    <property type="nucleotide sequence ID" value="NZ_CP034348.1"/>
</dbReference>
<gene>
    <name evidence="1" type="ORF">EI983_10100</name>
</gene>
<keyword evidence="2" id="KW-1185">Reference proteome</keyword>
<name>A0A6I6INI4_9RHOB</name>
<reference evidence="2" key="1">
    <citation type="submission" date="2018-12" db="EMBL/GenBank/DDBJ databases">
        <title>Complete genome sequence of Roseovarius sp. MME-070.</title>
        <authorList>
            <person name="Nam Y.-D."/>
            <person name="Kang J."/>
            <person name="Chung W.-H."/>
            <person name="Park Y.S."/>
        </authorList>
    </citation>
    <scope>NUCLEOTIDE SEQUENCE [LARGE SCALE GENOMIC DNA]</scope>
    <source>
        <strain evidence="2">MME-070</strain>
    </source>
</reference>